<dbReference type="PANTHER" id="PTHR42798:SF7">
    <property type="entry name" value="ALPHA-D-RIBOSE 1-METHYLPHOSPHONATE 5-TRIPHOSPHATE SYNTHASE SUBUNIT PHNL"/>
    <property type="match status" value="1"/>
</dbReference>
<dbReference type="Gene3D" id="3.40.50.300">
    <property type="entry name" value="P-loop containing nucleotide triphosphate hydrolases"/>
    <property type="match status" value="1"/>
</dbReference>
<dbReference type="InterPro" id="IPR003439">
    <property type="entry name" value="ABC_transporter-like_ATP-bd"/>
</dbReference>
<dbReference type="InterPro" id="IPR003593">
    <property type="entry name" value="AAA+_ATPase"/>
</dbReference>
<dbReference type="PANTHER" id="PTHR42798">
    <property type="entry name" value="LIPOPROTEIN-RELEASING SYSTEM ATP-BINDING PROTEIN LOLD"/>
    <property type="match status" value="1"/>
</dbReference>
<organism evidence="5 6">
    <name type="scientific">Corynebacterium striatum</name>
    <dbReference type="NCBI Taxonomy" id="43770"/>
    <lineage>
        <taxon>Bacteria</taxon>
        <taxon>Bacillati</taxon>
        <taxon>Actinomycetota</taxon>
        <taxon>Actinomycetes</taxon>
        <taxon>Mycobacteriales</taxon>
        <taxon>Corynebacteriaceae</taxon>
        <taxon>Corynebacterium</taxon>
    </lineage>
</organism>
<sequence>MELAPLNFWESPPSEYRAFQREIESMTLIAKNLTKKYGKNLVLDHLSLRIEPGEFVAIMGPSGSGKSTLLGLLSGLDKPTTGKVNAPGRKHRAFVFQDYNLLESLNAQQNAELTAKFSGRKCSPAKLHQTFESLGIGGLEKRLPAQLSGGQQQRVAVARALLADAPFIFADEPTGALDDDTADVVMDHLVRVPSTVVMVTHSHAAAAKADRIYKLEEHHVRMA</sequence>
<evidence type="ECO:0000256" key="3">
    <source>
        <dbReference type="ARBA" id="ARBA00022840"/>
    </source>
</evidence>
<evidence type="ECO:0000313" key="5">
    <source>
        <dbReference type="EMBL" id="GEA42408.1"/>
    </source>
</evidence>
<dbReference type="SUPFAM" id="SSF52540">
    <property type="entry name" value="P-loop containing nucleoside triphosphate hydrolases"/>
    <property type="match status" value="1"/>
</dbReference>
<name>A0ABC9ZKE2_CORST</name>
<dbReference type="PROSITE" id="PS00211">
    <property type="entry name" value="ABC_TRANSPORTER_1"/>
    <property type="match status" value="1"/>
</dbReference>
<dbReference type="AlphaFoldDB" id="A0ABC9ZKE2"/>
<accession>A0ABC9ZKE2</accession>
<keyword evidence="3" id="KW-0067">ATP-binding</keyword>
<dbReference type="SMART" id="SM00382">
    <property type="entry name" value="AAA"/>
    <property type="match status" value="1"/>
</dbReference>
<comment type="caution">
    <text evidence="5">The sequence shown here is derived from an EMBL/GenBank/DDBJ whole genome shotgun (WGS) entry which is preliminary data.</text>
</comment>
<dbReference type="Proteomes" id="UP000315234">
    <property type="component" value="Unassembled WGS sequence"/>
</dbReference>
<comment type="similarity">
    <text evidence="1">Belongs to the ABC transporter superfamily.</text>
</comment>
<dbReference type="PROSITE" id="PS50893">
    <property type="entry name" value="ABC_TRANSPORTER_2"/>
    <property type="match status" value="1"/>
</dbReference>
<evidence type="ECO:0000259" key="4">
    <source>
        <dbReference type="PROSITE" id="PS50893"/>
    </source>
</evidence>
<evidence type="ECO:0000313" key="6">
    <source>
        <dbReference type="Proteomes" id="UP000315234"/>
    </source>
</evidence>
<dbReference type="InterPro" id="IPR017871">
    <property type="entry name" value="ABC_transporter-like_CS"/>
</dbReference>
<feature type="domain" description="ABC transporter" evidence="4">
    <location>
        <begin position="28"/>
        <end position="223"/>
    </location>
</feature>
<reference evidence="5 6" key="1">
    <citation type="submission" date="2019-06" db="EMBL/GenBank/DDBJ databases">
        <title>Draft genome sequence of Corynebacterium striatum NBRC 15291.</title>
        <authorList>
            <person name="Miura T."/>
            <person name="Furukawa M."/>
            <person name="Shimamura M."/>
            <person name="Ohyama Y."/>
            <person name="Yamazoe A."/>
            <person name="Kawasaki H."/>
        </authorList>
    </citation>
    <scope>NUCLEOTIDE SEQUENCE [LARGE SCALE GENOMIC DNA]</scope>
    <source>
        <strain evidence="5 6">NBRC 15291</strain>
    </source>
</reference>
<dbReference type="GO" id="GO:0005524">
    <property type="term" value="F:ATP binding"/>
    <property type="evidence" value="ECO:0007669"/>
    <property type="project" value="UniProtKB-KW"/>
</dbReference>
<gene>
    <name evidence="5" type="ORF">Cst04h_05780</name>
</gene>
<dbReference type="EMBL" id="BJLD01000001">
    <property type="protein sequence ID" value="GEA42408.1"/>
    <property type="molecule type" value="Genomic_DNA"/>
</dbReference>
<protein>
    <submittedName>
        <fullName evidence="5">ABC transporter</fullName>
    </submittedName>
</protein>
<proteinExistence type="inferred from homology"/>
<dbReference type="Pfam" id="PF00005">
    <property type="entry name" value="ABC_tran"/>
    <property type="match status" value="1"/>
</dbReference>
<evidence type="ECO:0000256" key="1">
    <source>
        <dbReference type="ARBA" id="ARBA00005417"/>
    </source>
</evidence>
<evidence type="ECO:0000256" key="2">
    <source>
        <dbReference type="ARBA" id="ARBA00022741"/>
    </source>
</evidence>
<dbReference type="InterPro" id="IPR027417">
    <property type="entry name" value="P-loop_NTPase"/>
</dbReference>
<keyword evidence="2" id="KW-0547">Nucleotide-binding</keyword>